<evidence type="ECO:0000313" key="2">
    <source>
        <dbReference type="EMBL" id="GHE68166.1"/>
    </source>
</evidence>
<gene>
    <name evidence="2" type="ORF">GCM10011340_24850</name>
</gene>
<reference evidence="3" key="1">
    <citation type="journal article" date="2019" name="Int. J. Syst. Evol. Microbiol.">
        <title>The Global Catalogue of Microorganisms (GCM) 10K type strain sequencing project: providing services to taxonomists for standard genome sequencing and annotation.</title>
        <authorList>
            <consortium name="The Broad Institute Genomics Platform"/>
            <consortium name="The Broad Institute Genome Sequencing Center for Infectious Disease"/>
            <person name="Wu L."/>
            <person name="Ma J."/>
        </authorList>
    </citation>
    <scope>NUCLEOTIDE SEQUENCE [LARGE SCALE GENOMIC DNA]</scope>
    <source>
        <strain evidence="3">CGMCC 1.15111</strain>
    </source>
</reference>
<sequence>MSLNFSNIVELADDFSKIFTAGSDLDSLIHAIDGGKHSIDRYSEDNAIIQELKTIIDLALQQEYKEDLKILEDALNTAKGQVKEALNILRQASKKKKNLAHSIDPTISPFSGPDCTFTHWAYGNETSSGALYKIQTAFLSIHNALNAGTLSESNGFKVFDKVLKYAHKGNFSGALGSNLRWESMTKLVMHIYETIAALNFVYEAILHLIKTADLPNKGIKYGALHVKDLFGHVPATGAVSSTPTWTKLPEVFNAYLEQSFQNGTVPLSPAEQMFKAALSTDQYPLPAVVSEMQTSSGIVSRSFFWGKGISLSNNRFFTSINFFMPDYYTDHGLQSQSINSFTPIYALQGTTATLDQKMKVVPDANPFPTSADLDNPQDWFYKLSGDVTNVWVPVDYLDVTTFQCDFPTPPTTTSNNHLRVVTGFKLEVLASTKSPGEYDMVVSVQFGEIDLGETLAADQSYTVSLLNNGDYIQPAGDKEGFPLSYFTALSPAGKFSLEGTTVNNDNGIITNIAIGYSNNNGSSNCPVVQIAPTFYKADFMQPSLTLTKQS</sequence>
<evidence type="ECO:0000256" key="1">
    <source>
        <dbReference type="SAM" id="Coils"/>
    </source>
</evidence>
<organism evidence="2 3">
    <name type="scientific">Roseivirga thermotolerans</name>
    <dbReference type="NCBI Taxonomy" id="1758176"/>
    <lineage>
        <taxon>Bacteria</taxon>
        <taxon>Pseudomonadati</taxon>
        <taxon>Bacteroidota</taxon>
        <taxon>Cytophagia</taxon>
        <taxon>Cytophagales</taxon>
        <taxon>Roseivirgaceae</taxon>
        <taxon>Roseivirga</taxon>
    </lineage>
</organism>
<protein>
    <submittedName>
        <fullName evidence="2">Uncharacterized protein</fullName>
    </submittedName>
</protein>
<proteinExistence type="predicted"/>
<dbReference type="RefSeq" id="WP_189630578.1">
    <property type="nucleotide sequence ID" value="NZ_BNAG01000003.1"/>
</dbReference>
<keyword evidence="3" id="KW-1185">Reference proteome</keyword>
<dbReference type="EMBL" id="BNAG01000003">
    <property type="protein sequence ID" value="GHE68166.1"/>
    <property type="molecule type" value="Genomic_DNA"/>
</dbReference>
<keyword evidence="1" id="KW-0175">Coiled coil</keyword>
<evidence type="ECO:0000313" key="3">
    <source>
        <dbReference type="Proteomes" id="UP000658258"/>
    </source>
</evidence>
<accession>A0ABQ3I6C2</accession>
<comment type="caution">
    <text evidence="2">The sequence shown here is derived from an EMBL/GenBank/DDBJ whole genome shotgun (WGS) entry which is preliminary data.</text>
</comment>
<dbReference type="Proteomes" id="UP000658258">
    <property type="component" value="Unassembled WGS sequence"/>
</dbReference>
<name>A0ABQ3I6C2_9BACT</name>
<feature type="coiled-coil region" evidence="1">
    <location>
        <begin position="61"/>
        <end position="95"/>
    </location>
</feature>